<dbReference type="InterPro" id="IPR032675">
    <property type="entry name" value="LRR_dom_sf"/>
</dbReference>
<evidence type="ECO:0000256" key="1">
    <source>
        <dbReference type="ARBA" id="ARBA00022737"/>
    </source>
</evidence>
<dbReference type="InterPro" id="IPR044974">
    <property type="entry name" value="Disease_R_plants"/>
</dbReference>
<evidence type="ECO:0008006" key="7">
    <source>
        <dbReference type="Google" id="ProtNLM"/>
    </source>
</evidence>
<dbReference type="AlphaFoldDB" id="A0AAF1B3W9"/>
<dbReference type="Pfam" id="PF23598">
    <property type="entry name" value="LRR_14"/>
    <property type="match status" value="1"/>
</dbReference>
<evidence type="ECO:0000259" key="3">
    <source>
        <dbReference type="Pfam" id="PF23559"/>
    </source>
</evidence>
<dbReference type="GO" id="GO:0098542">
    <property type="term" value="P:defense response to other organism"/>
    <property type="evidence" value="ECO:0007669"/>
    <property type="project" value="TreeGrafter"/>
</dbReference>
<protein>
    <recommendedName>
        <fullName evidence="7">Rx N-terminal domain-containing protein</fullName>
    </recommendedName>
</protein>
<feature type="domain" description="Disease resistance R13L4/SHOC-2-like LRR" evidence="4">
    <location>
        <begin position="333"/>
        <end position="523"/>
    </location>
</feature>
<organism evidence="5 6">
    <name type="scientific">Daucus carota subsp. sativus</name>
    <name type="common">Carrot</name>
    <dbReference type="NCBI Taxonomy" id="79200"/>
    <lineage>
        <taxon>Eukaryota</taxon>
        <taxon>Viridiplantae</taxon>
        <taxon>Streptophyta</taxon>
        <taxon>Embryophyta</taxon>
        <taxon>Tracheophyta</taxon>
        <taxon>Spermatophyta</taxon>
        <taxon>Magnoliopsida</taxon>
        <taxon>eudicotyledons</taxon>
        <taxon>Gunneridae</taxon>
        <taxon>Pentapetalae</taxon>
        <taxon>asterids</taxon>
        <taxon>campanulids</taxon>
        <taxon>Apiales</taxon>
        <taxon>Apiaceae</taxon>
        <taxon>Apioideae</taxon>
        <taxon>Scandiceae</taxon>
        <taxon>Daucinae</taxon>
        <taxon>Daucus</taxon>
        <taxon>Daucus sect. Daucus</taxon>
    </lineage>
</organism>
<dbReference type="KEGG" id="dcr:108226822"/>
<keyword evidence="2" id="KW-0547">Nucleotide-binding</keyword>
<gene>
    <name evidence="5" type="ORF">DCAR_0624654</name>
</gene>
<proteinExistence type="predicted"/>
<reference evidence="5" key="2">
    <citation type="submission" date="2022-03" db="EMBL/GenBank/DDBJ databases">
        <title>Draft title - Genomic analysis of global carrot germplasm unveils the trajectory of domestication and the origin of high carotenoid orange carrot.</title>
        <authorList>
            <person name="Iorizzo M."/>
            <person name="Ellison S."/>
            <person name="Senalik D."/>
            <person name="Macko-Podgorni A."/>
            <person name="Grzebelus D."/>
            <person name="Bostan H."/>
            <person name="Rolling W."/>
            <person name="Curaba J."/>
            <person name="Simon P."/>
        </authorList>
    </citation>
    <scope>NUCLEOTIDE SEQUENCE</scope>
    <source>
        <tissue evidence="5">Leaf</tissue>
    </source>
</reference>
<dbReference type="PANTHER" id="PTHR23155:SF1076">
    <property type="entry name" value="LEUCINE-RICH REPEAT (LRR) FAMILY PROTEIN-RELATED"/>
    <property type="match status" value="1"/>
</dbReference>
<keyword evidence="1" id="KW-0677">Repeat</keyword>
<dbReference type="Proteomes" id="UP000077755">
    <property type="component" value="Chromosome 6"/>
</dbReference>
<feature type="domain" description="Disease resistance protein winged helix" evidence="3">
    <location>
        <begin position="175"/>
        <end position="245"/>
    </location>
</feature>
<dbReference type="SUPFAM" id="SSF52047">
    <property type="entry name" value="RNI-like"/>
    <property type="match status" value="1"/>
</dbReference>
<evidence type="ECO:0000256" key="2">
    <source>
        <dbReference type="ARBA" id="ARBA00022741"/>
    </source>
</evidence>
<name>A0AAF1B3W9_DAUCS</name>
<dbReference type="Gene3D" id="3.80.10.10">
    <property type="entry name" value="Ribonuclease Inhibitor"/>
    <property type="match status" value="1"/>
</dbReference>
<accession>A0AAF1B3W9</accession>
<dbReference type="InterPro" id="IPR058922">
    <property type="entry name" value="WHD_DRP"/>
</dbReference>
<evidence type="ECO:0000259" key="4">
    <source>
        <dbReference type="Pfam" id="PF23598"/>
    </source>
</evidence>
<dbReference type="EMBL" id="CP093348">
    <property type="protein sequence ID" value="WOH05240.1"/>
    <property type="molecule type" value="Genomic_DNA"/>
</dbReference>
<keyword evidence="6" id="KW-1185">Reference proteome</keyword>
<evidence type="ECO:0000313" key="5">
    <source>
        <dbReference type="EMBL" id="WOH05240.1"/>
    </source>
</evidence>
<dbReference type="InterPro" id="IPR055414">
    <property type="entry name" value="LRR_R13L4/SHOC2-like"/>
</dbReference>
<dbReference type="Pfam" id="PF23559">
    <property type="entry name" value="WHD_DRP"/>
    <property type="match status" value="1"/>
</dbReference>
<evidence type="ECO:0000313" key="6">
    <source>
        <dbReference type="Proteomes" id="UP000077755"/>
    </source>
</evidence>
<sequence>MPPDYEIEDEIQKFLRELDYILNTKSQIESISQKCRQLQDNSEHVLSQLFTAITRLKERYRVIMYDPVFSSMLGDDTRYDLEDDIRQLQRHILRLKLPRGPKWQPSYYDAKHLENMLNVLHKSTDENTDQYVRDTHVPVFFRNPAFENSAAFRDAEGRYDALSINLKLCLLCFSVFPVGAIIKKRLMVYWWIAEGFIETEGNEKDLEQLGAQYFYELMEKDFLKPYYDKRRLEVQTCKMPTFIHSVVTTIAARAKFFDFDSIGRPRADCPSSFRLALDRSPQLECYKGYEKFHLVFNLSANVLCLSLEWISTMKNVTVLYLGRWQSYANHSIHVVDDLFLTVINNMKHLRLLSLQGILGIMELPDEVTELKHLIILDLRACIRLQKLPRDIGLLKSLTHLDLSECELISMPKGLSKIKNLIVLKGFLVGEPSKHTCSLRDLSELPKLRKLSILTRLRKFPEEDDLKAFQLLAGLTKLKIEWRRLWKQIRGDNNQMQKQLPARLQKTEVQSVPEKTTPDYMNPMKKYLNNLCGVEELDNNQMQNNDADCPQLPAQLQKLELRCFPMRTAPHWLNPVKLKKLEKLYITASELCDLCGNIGGWNGPVNPWGVKVLRLKYMTCLAMQWKEVLKLFPELIYLENVNCPKLSFFPCDEAGVWINKKKVQSSN</sequence>
<dbReference type="PANTHER" id="PTHR23155">
    <property type="entry name" value="DISEASE RESISTANCE PROTEIN RP"/>
    <property type="match status" value="1"/>
</dbReference>
<reference evidence="5" key="1">
    <citation type="journal article" date="2016" name="Nat. Genet.">
        <title>A high-quality carrot genome assembly provides new insights into carotenoid accumulation and asterid genome evolution.</title>
        <authorList>
            <person name="Iorizzo M."/>
            <person name="Ellison S."/>
            <person name="Senalik D."/>
            <person name="Zeng P."/>
            <person name="Satapoomin P."/>
            <person name="Huang J."/>
            <person name="Bowman M."/>
            <person name="Iovene M."/>
            <person name="Sanseverino W."/>
            <person name="Cavagnaro P."/>
            <person name="Yildiz M."/>
            <person name="Macko-Podgorni A."/>
            <person name="Moranska E."/>
            <person name="Grzebelus E."/>
            <person name="Grzebelus D."/>
            <person name="Ashrafi H."/>
            <person name="Zheng Z."/>
            <person name="Cheng S."/>
            <person name="Spooner D."/>
            <person name="Van Deynze A."/>
            <person name="Simon P."/>
        </authorList>
    </citation>
    <scope>NUCLEOTIDE SEQUENCE</scope>
    <source>
        <tissue evidence="5">Leaf</tissue>
    </source>
</reference>